<comment type="caution">
    <text evidence="1">The sequence shown here is derived from an EMBL/GenBank/DDBJ whole genome shotgun (WGS) entry which is preliminary data.</text>
</comment>
<reference evidence="1 2" key="1">
    <citation type="journal article" date="2014" name="Am. J. Bot.">
        <title>Genome assembly and annotation for red clover (Trifolium pratense; Fabaceae).</title>
        <authorList>
            <person name="Istvanek J."/>
            <person name="Jaros M."/>
            <person name="Krenek A."/>
            <person name="Repkova J."/>
        </authorList>
    </citation>
    <scope>NUCLEOTIDE SEQUENCE [LARGE SCALE GENOMIC DNA]</scope>
    <source>
        <strain evidence="2">cv. Tatra</strain>
        <tissue evidence="1">Young leaves</tissue>
    </source>
</reference>
<accession>A0A2K3KF31</accession>
<evidence type="ECO:0000313" key="1">
    <source>
        <dbReference type="EMBL" id="PNX64849.1"/>
    </source>
</evidence>
<proteinExistence type="predicted"/>
<protein>
    <submittedName>
        <fullName evidence="1">Uncharacterized protein</fullName>
    </submittedName>
</protein>
<gene>
    <name evidence="1" type="ORF">L195_g062314</name>
</gene>
<evidence type="ECO:0000313" key="2">
    <source>
        <dbReference type="Proteomes" id="UP000236291"/>
    </source>
</evidence>
<dbReference type="Proteomes" id="UP000236291">
    <property type="component" value="Unassembled WGS sequence"/>
</dbReference>
<organism evidence="1 2">
    <name type="scientific">Trifolium pratense</name>
    <name type="common">Red clover</name>
    <dbReference type="NCBI Taxonomy" id="57577"/>
    <lineage>
        <taxon>Eukaryota</taxon>
        <taxon>Viridiplantae</taxon>
        <taxon>Streptophyta</taxon>
        <taxon>Embryophyta</taxon>
        <taxon>Tracheophyta</taxon>
        <taxon>Spermatophyta</taxon>
        <taxon>Magnoliopsida</taxon>
        <taxon>eudicotyledons</taxon>
        <taxon>Gunneridae</taxon>
        <taxon>Pentapetalae</taxon>
        <taxon>rosids</taxon>
        <taxon>fabids</taxon>
        <taxon>Fabales</taxon>
        <taxon>Fabaceae</taxon>
        <taxon>Papilionoideae</taxon>
        <taxon>50 kb inversion clade</taxon>
        <taxon>NPAAA clade</taxon>
        <taxon>Hologalegina</taxon>
        <taxon>IRL clade</taxon>
        <taxon>Trifolieae</taxon>
        <taxon>Trifolium</taxon>
    </lineage>
</organism>
<feature type="non-terminal residue" evidence="1">
    <location>
        <position position="99"/>
    </location>
</feature>
<dbReference type="PANTHER" id="PTHR47481:SF10">
    <property type="entry name" value="COPIA-LIKE POLYPROTEIN_RETROTRANSPOSON"/>
    <property type="match status" value="1"/>
</dbReference>
<dbReference type="PANTHER" id="PTHR47481">
    <property type="match status" value="1"/>
</dbReference>
<dbReference type="EMBL" id="ASHM01171247">
    <property type="protein sequence ID" value="PNX64849.1"/>
    <property type="molecule type" value="Genomic_DNA"/>
</dbReference>
<sequence>MEDFPNVSAYCQRLKMLSEQLRNVRSPANNHRLILQLISGLQETYRSMATLIRQSLCLPEFYEVRSMIILEEADMDKMARTRSHTVMHTTEQQPSANTS</sequence>
<dbReference type="AlphaFoldDB" id="A0A2K3KF31"/>
<name>A0A2K3KF31_TRIPR</name>
<reference evidence="1 2" key="2">
    <citation type="journal article" date="2017" name="Front. Plant Sci.">
        <title>Gene Classification and Mining of Molecular Markers Useful in Red Clover (Trifolium pratense) Breeding.</title>
        <authorList>
            <person name="Istvanek J."/>
            <person name="Dluhosova J."/>
            <person name="Dluhos P."/>
            <person name="Patkova L."/>
            <person name="Nedelnik J."/>
            <person name="Repkova J."/>
        </authorList>
    </citation>
    <scope>NUCLEOTIDE SEQUENCE [LARGE SCALE GENOMIC DNA]</scope>
    <source>
        <strain evidence="2">cv. Tatra</strain>
        <tissue evidence="1">Young leaves</tissue>
    </source>
</reference>